<gene>
    <name evidence="6" type="ORF">PAPYR_2338</name>
</gene>
<evidence type="ECO:0000256" key="1">
    <source>
        <dbReference type="ARBA" id="ARBA00001947"/>
    </source>
</evidence>
<evidence type="ECO:0000259" key="5">
    <source>
        <dbReference type="Pfam" id="PF24827"/>
    </source>
</evidence>
<evidence type="ECO:0000313" key="7">
    <source>
        <dbReference type="Proteomes" id="UP001141327"/>
    </source>
</evidence>
<dbReference type="Gene3D" id="3.40.630.10">
    <property type="entry name" value="Zn peptidases"/>
    <property type="match status" value="1"/>
</dbReference>
<dbReference type="PANTHER" id="PTHR37326">
    <property type="entry name" value="BLL3975 PROTEIN"/>
    <property type="match status" value="1"/>
</dbReference>
<evidence type="ECO:0000256" key="4">
    <source>
        <dbReference type="ARBA" id="ARBA00022833"/>
    </source>
</evidence>
<feature type="domain" description="Succinylglutamate desuccinylase/Aspartoacylase catalytic" evidence="5">
    <location>
        <begin position="59"/>
        <end position="237"/>
    </location>
</feature>
<comment type="cofactor">
    <cofactor evidence="1">
        <name>Zn(2+)</name>
        <dbReference type="ChEBI" id="CHEBI:29105"/>
    </cofactor>
</comment>
<evidence type="ECO:0000256" key="2">
    <source>
        <dbReference type="ARBA" id="ARBA00022723"/>
    </source>
</evidence>
<dbReference type="Proteomes" id="UP001141327">
    <property type="component" value="Unassembled WGS sequence"/>
</dbReference>
<evidence type="ECO:0000313" key="6">
    <source>
        <dbReference type="EMBL" id="KAJ4461297.1"/>
    </source>
</evidence>
<comment type="caution">
    <text evidence="6">The sequence shown here is derived from an EMBL/GenBank/DDBJ whole genome shotgun (WGS) entry which is preliminary data.</text>
</comment>
<organism evidence="6 7">
    <name type="scientific">Paratrimastix pyriformis</name>
    <dbReference type="NCBI Taxonomy" id="342808"/>
    <lineage>
        <taxon>Eukaryota</taxon>
        <taxon>Metamonada</taxon>
        <taxon>Preaxostyla</taxon>
        <taxon>Paratrimastigidae</taxon>
        <taxon>Paratrimastix</taxon>
    </lineage>
</organism>
<accession>A0ABQ8UU80</accession>
<dbReference type="EMBL" id="JAPMOS010000008">
    <property type="protein sequence ID" value="KAJ4461297.1"/>
    <property type="molecule type" value="Genomic_DNA"/>
</dbReference>
<keyword evidence="4" id="KW-0862">Zinc</keyword>
<dbReference type="InterPro" id="IPR053138">
    <property type="entry name" value="N-alpha-Ac-DABA_deacetylase"/>
</dbReference>
<dbReference type="PANTHER" id="PTHR37326:SF1">
    <property type="entry name" value="BLL3975 PROTEIN"/>
    <property type="match status" value="1"/>
</dbReference>
<dbReference type="SUPFAM" id="SSF53187">
    <property type="entry name" value="Zn-dependent exopeptidases"/>
    <property type="match status" value="1"/>
</dbReference>
<protein>
    <submittedName>
        <fullName evidence="6">Peptidase M14</fullName>
    </submittedName>
</protein>
<sequence>MDLSILTIPGHLPTHLPFKQVKSGFFNLSTVWSGEDPLADSLTRPLEIPCLVHNTQRDGPIVGITAAIHGDESNGCFVLANLFRELREGSIKIESGVLVGFPVVNIEGFLQATRLWRGKDLNREFLLSRRGFVAEYARRFLHSYVSQLDLLIDLHAVSRVHKSALHIRADLTDPVAVRMAHKLRVPIVVHQPSPAGSMRHAAFSEFGIHSVCIEVGSALTLAPDQTRQTVAGLAEFLGDLDRPTPVPGHPLSSRSPLICGGVNWVRSPCAGLPELICSPGEIIEPGQQLGKVYSLAGDCITKVIYPVSQRRGVVLSQLSAPGAVPQYELVRVGWLADPGAFAAPCSSWTRGRRTAAGKGAAR</sequence>
<dbReference type="InterPro" id="IPR055438">
    <property type="entry name" value="AstE_AspA_cat"/>
</dbReference>
<keyword evidence="7" id="KW-1185">Reference proteome</keyword>
<keyword evidence="2" id="KW-0479">Metal-binding</keyword>
<name>A0ABQ8UU80_9EUKA</name>
<proteinExistence type="predicted"/>
<reference evidence="6" key="1">
    <citation type="journal article" date="2022" name="bioRxiv">
        <title>Genomics of Preaxostyla Flagellates Illuminates Evolutionary Transitions and the Path Towards Mitochondrial Loss.</title>
        <authorList>
            <person name="Novak L.V.F."/>
            <person name="Treitli S.C."/>
            <person name="Pyrih J."/>
            <person name="Halakuc P."/>
            <person name="Pipaliya S.V."/>
            <person name="Vacek V."/>
            <person name="Brzon O."/>
            <person name="Soukal P."/>
            <person name="Eme L."/>
            <person name="Dacks J.B."/>
            <person name="Karnkowska A."/>
            <person name="Elias M."/>
            <person name="Hampl V."/>
        </authorList>
    </citation>
    <scope>NUCLEOTIDE SEQUENCE</scope>
    <source>
        <strain evidence="6">RCP-MX</strain>
    </source>
</reference>
<dbReference type="Pfam" id="PF24827">
    <property type="entry name" value="AstE_AspA_cat"/>
    <property type="match status" value="1"/>
</dbReference>
<keyword evidence="3" id="KW-0378">Hydrolase</keyword>
<evidence type="ECO:0000256" key="3">
    <source>
        <dbReference type="ARBA" id="ARBA00022801"/>
    </source>
</evidence>